<organism evidence="1 2">
    <name type="scientific">Euphydryas editha</name>
    <name type="common">Edith's checkerspot</name>
    <dbReference type="NCBI Taxonomy" id="104508"/>
    <lineage>
        <taxon>Eukaryota</taxon>
        <taxon>Metazoa</taxon>
        <taxon>Ecdysozoa</taxon>
        <taxon>Arthropoda</taxon>
        <taxon>Hexapoda</taxon>
        <taxon>Insecta</taxon>
        <taxon>Pterygota</taxon>
        <taxon>Neoptera</taxon>
        <taxon>Endopterygota</taxon>
        <taxon>Lepidoptera</taxon>
        <taxon>Glossata</taxon>
        <taxon>Ditrysia</taxon>
        <taxon>Papilionoidea</taxon>
        <taxon>Nymphalidae</taxon>
        <taxon>Nymphalinae</taxon>
        <taxon>Euphydryas</taxon>
    </lineage>
</organism>
<name>A0AAU9V8I6_EUPED</name>
<comment type="caution">
    <text evidence="1">The sequence shown here is derived from an EMBL/GenBank/DDBJ whole genome shotgun (WGS) entry which is preliminary data.</text>
</comment>
<dbReference type="AlphaFoldDB" id="A0AAU9V8I6"/>
<gene>
    <name evidence="1" type="ORF">EEDITHA_LOCUS20682</name>
</gene>
<sequence>MNKLARRSLEKWTAAANYSASTNAQAAPFTAMPKRYAFQKATESPKDGRSYASVAAAKPQQPSRPAALHLVVVTSRDEEEMEDQVLGRMTKTFDAKEGWMKVERVWKARDRKVIMGFETAEEGIKATDKLVKGGTGLVVEEVKNRDPILFLRGALSVNTDEDKVKALRNQNRDLFGGLSSGDDRITVKYRKRARNPHVAHVVIGTSPILWSRITALGSVYIDLQRVKAEY</sequence>
<evidence type="ECO:0000313" key="2">
    <source>
        <dbReference type="Proteomes" id="UP001153954"/>
    </source>
</evidence>
<dbReference type="Proteomes" id="UP001153954">
    <property type="component" value="Unassembled WGS sequence"/>
</dbReference>
<dbReference type="EMBL" id="CAKOGL010000029">
    <property type="protein sequence ID" value="CAH2106563.1"/>
    <property type="molecule type" value="Genomic_DNA"/>
</dbReference>
<evidence type="ECO:0008006" key="3">
    <source>
        <dbReference type="Google" id="ProtNLM"/>
    </source>
</evidence>
<evidence type="ECO:0000313" key="1">
    <source>
        <dbReference type="EMBL" id="CAH2106563.1"/>
    </source>
</evidence>
<keyword evidence="2" id="KW-1185">Reference proteome</keyword>
<protein>
    <recommendedName>
        <fullName evidence="3">RRM domain-containing protein</fullName>
    </recommendedName>
</protein>
<reference evidence="1" key="1">
    <citation type="submission" date="2022-03" db="EMBL/GenBank/DDBJ databases">
        <authorList>
            <person name="Tunstrom K."/>
        </authorList>
    </citation>
    <scope>NUCLEOTIDE SEQUENCE</scope>
</reference>
<accession>A0AAU9V8I6</accession>
<proteinExistence type="predicted"/>